<dbReference type="Pfam" id="PF12866">
    <property type="entry name" value="DUF3823"/>
    <property type="match status" value="1"/>
</dbReference>
<evidence type="ECO:0000259" key="1">
    <source>
        <dbReference type="Pfam" id="PF12866"/>
    </source>
</evidence>
<dbReference type="STRING" id="536979.SAMN04488055_0585"/>
<evidence type="ECO:0008006" key="5">
    <source>
        <dbReference type="Google" id="ProtNLM"/>
    </source>
</evidence>
<organism evidence="3 4">
    <name type="scientific">Chitinophaga niabensis</name>
    <dbReference type="NCBI Taxonomy" id="536979"/>
    <lineage>
        <taxon>Bacteria</taxon>
        <taxon>Pseudomonadati</taxon>
        <taxon>Bacteroidota</taxon>
        <taxon>Chitinophagia</taxon>
        <taxon>Chitinophagales</taxon>
        <taxon>Chitinophagaceae</taxon>
        <taxon>Chitinophaga</taxon>
    </lineage>
</organism>
<dbReference type="InterPro" id="IPR024278">
    <property type="entry name" value="DUF3823_N"/>
</dbReference>
<accession>A0A1N6DBP5</accession>
<evidence type="ECO:0000313" key="4">
    <source>
        <dbReference type="Proteomes" id="UP000185003"/>
    </source>
</evidence>
<dbReference type="Gene3D" id="2.60.40.2060">
    <property type="match status" value="1"/>
</dbReference>
<evidence type="ECO:0000259" key="2">
    <source>
        <dbReference type="Pfam" id="PF18003"/>
    </source>
</evidence>
<feature type="domain" description="DUF3823" evidence="2">
    <location>
        <begin position="122"/>
        <end position="223"/>
    </location>
</feature>
<dbReference type="Proteomes" id="UP000185003">
    <property type="component" value="Unassembled WGS sequence"/>
</dbReference>
<keyword evidence="4" id="KW-1185">Reference proteome</keyword>
<dbReference type="EMBL" id="FSRA01000001">
    <property type="protein sequence ID" value="SIN68222.1"/>
    <property type="molecule type" value="Genomic_DNA"/>
</dbReference>
<proteinExistence type="predicted"/>
<dbReference type="Gene3D" id="2.60.40.1120">
    <property type="entry name" value="Carboxypeptidase-like, regulatory domain"/>
    <property type="match status" value="1"/>
</dbReference>
<sequence length="227" mass="25330">MFRYMKTWIIVSAVLLASCKLDQYDAPSATIHGSLKDVNGGALIQQDVEAGSKIIYKEYGYQNPEEQQMIFKETGEYRNNLMFPGLYDIYFNESNFVKPDTLKSYAVKSGDNQLDFTVQPYIRVSNVSIVKTGNEIVATFTITPTVANNVKQIGLFGHIDRIAGNQFAQQRATQNIDAASKDTPKTYTLKFSTNGFTAGKTYYFRVGALIDVANAKYNYAPSVTISI</sequence>
<reference evidence="4" key="1">
    <citation type="submission" date="2016-11" db="EMBL/GenBank/DDBJ databases">
        <authorList>
            <person name="Varghese N."/>
            <person name="Submissions S."/>
        </authorList>
    </citation>
    <scope>NUCLEOTIDE SEQUENCE [LARGE SCALE GENOMIC DNA]</scope>
    <source>
        <strain evidence="4">DSM 24787</strain>
    </source>
</reference>
<dbReference type="PROSITE" id="PS51257">
    <property type="entry name" value="PROKAR_LIPOPROTEIN"/>
    <property type="match status" value="1"/>
</dbReference>
<dbReference type="Pfam" id="PF18003">
    <property type="entry name" value="DUF3823_C"/>
    <property type="match status" value="1"/>
</dbReference>
<feature type="domain" description="DUF3823" evidence="1">
    <location>
        <begin position="31"/>
        <end position="119"/>
    </location>
</feature>
<name>A0A1N6DBP5_9BACT</name>
<protein>
    <recommendedName>
        <fullName evidence="5">DUF3823 domain-containing protein</fullName>
    </recommendedName>
</protein>
<dbReference type="InterPro" id="IPR041186">
    <property type="entry name" value="DUF3823_C"/>
</dbReference>
<gene>
    <name evidence="3" type="ORF">SAMN04488055_0585</name>
</gene>
<evidence type="ECO:0000313" key="3">
    <source>
        <dbReference type="EMBL" id="SIN68222.1"/>
    </source>
</evidence>
<dbReference type="AlphaFoldDB" id="A0A1N6DBP5"/>